<feature type="region of interest" description="Disordered" evidence="1">
    <location>
        <begin position="636"/>
        <end position="658"/>
    </location>
</feature>
<comment type="caution">
    <text evidence="3">The sequence shown here is derived from an EMBL/GenBank/DDBJ whole genome shotgun (WGS) entry which is preliminary data.</text>
</comment>
<name>A0ABN3XE46_9ACTN</name>
<dbReference type="InterPro" id="IPR001584">
    <property type="entry name" value="Integrase_cat-core"/>
</dbReference>
<dbReference type="PROSITE" id="PS50994">
    <property type="entry name" value="INTEGRASE"/>
    <property type="match status" value="1"/>
</dbReference>
<evidence type="ECO:0000256" key="1">
    <source>
        <dbReference type="SAM" id="MobiDB-lite"/>
    </source>
</evidence>
<organism evidence="3 4">
    <name type="scientific">Streptomyces enissocaesilis</name>
    <dbReference type="NCBI Taxonomy" id="332589"/>
    <lineage>
        <taxon>Bacteria</taxon>
        <taxon>Bacillati</taxon>
        <taxon>Actinomycetota</taxon>
        <taxon>Actinomycetes</taxon>
        <taxon>Kitasatosporales</taxon>
        <taxon>Streptomycetaceae</taxon>
        <taxon>Streptomyces</taxon>
        <taxon>Streptomyces rochei group</taxon>
    </lineage>
</organism>
<dbReference type="EMBL" id="BAAAUD010000040">
    <property type="protein sequence ID" value="GAA2951462.1"/>
    <property type="molecule type" value="Genomic_DNA"/>
</dbReference>
<dbReference type="InterPro" id="IPR036397">
    <property type="entry name" value="RNaseH_sf"/>
</dbReference>
<reference evidence="3 4" key="1">
    <citation type="journal article" date="2019" name="Int. J. Syst. Evol. Microbiol.">
        <title>The Global Catalogue of Microorganisms (GCM) 10K type strain sequencing project: providing services to taxonomists for standard genome sequencing and annotation.</title>
        <authorList>
            <consortium name="The Broad Institute Genomics Platform"/>
            <consortium name="The Broad Institute Genome Sequencing Center for Infectious Disease"/>
            <person name="Wu L."/>
            <person name="Ma J."/>
        </authorList>
    </citation>
    <scope>NUCLEOTIDE SEQUENCE [LARGE SCALE GENOMIC DNA]</scope>
    <source>
        <strain evidence="3 4">JCM 9088</strain>
    </source>
</reference>
<dbReference type="InterPro" id="IPR012337">
    <property type="entry name" value="RNaseH-like_sf"/>
</dbReference>
<sequence length="679" mass="73384">MTAGGGSVLRPGDWVSFDADDHQVVGLAGTAVRLRSAGGAESVVLASYLMAAPDFAVTGVEPLPEMEPVGLLETLPEPARTAAVKWQRHVVEVETGLPPGAEPGTTPRSEYDPVARSVVERAQAKADELGVSLRTVMDKRSRYARQGLWGLVDQRLVRVREATGRADARVVAAVRQVLEDQTQVSTGTRSRVIRRAVKLVEATHGEGVVPLPSRNTFYRLIDALSSGRHSFGSAVTRRQTANRPQGPFTPTFADRPGEQVQIDSTPLDVMVVLDSGVTARADLTIAVDVATRTICAAVLRPVGTKAVDASLLLARMLVPEPMRPGWSASLAMASSRLPHRQLLNVDARMDQAAAKPVIVPDTVVIDGGKVFISDTFVRACERLGISVQRARPRTPTDKGVVEATFSAINTLFCQHLAGYTGRDVTRRGDRIEQAAVWTIPELQELLEKWLLAGWQARPHDALRDPFRPGKAVSPNDKYASLVAAAGYLPLVLRGEDYLELLPVAWRAINDYGIRIGHRTYDAPELGPWRRQHSGHAAKRGLWEVHYDPYDLSRVFVRTSGGWITAPWVHLPLVNGPFADFTWDHARRLAAAAGLDDSNEAAVARVLEALLTRAEHGPDTRSARVLARTRAAAALPGPTAASDIAPSSNPAPDSAAAASPSAEVVPFGVFDPHAEAERWL</sequence>
<proteinExistence type="predicted"/>
<protein>
    <submittedName>
        <fullName evidence="3">DDE-type integrase/transposase/recombinase</fullName>
    </submittedName>
</protein>
<dbReference type="RefSeq" id="WP_344496972.1">
    <property type="nucleotide sequence ID" value="NZ_BAAAUD010000040.1"/>
</dbReference>
<gene>
    <name evidence="3" type="ORF">GCM10010446_40860</name>
</gene>
<dbReference type="InterPro" id="IPR015378">
    <property type="entry name" value="Transposase-like_Mu_C"/>
</dbReference>
<dbReference type="Gene3D" id="3.30.420.10">
    <property type="entry name" value="Ribonuclease H-like superfamily/Ribonuclease H"/>
    <property type="match status" value="1"/>
</dbReference>
<dbReference type="Proteomes" id="UP001500403">
    <property type="component" value="Unassembled WGS sequence"/>
</dbReference>
<evidence type="ECO:0000259" key="2">
    <source>
        <dbReference type="PROSITE" id="PS50994"/>
    </source>
</evidence>
<evidence type="ECO:0000313" key="4">
    <source>
        <dbReference type="Proteomes" id="UP001500403"/>
    </source>
</evidence>
<feature type="domain" description="Integrase catalytic" evidence="2">
    <location>
        <begin position="252"/>
        <end position="482"/>
    </location>
</feature>
<dbReference type="Pfam" id="PF09299">
    <property type="entry name" value="Mu-transpos_C"/>
    <property type="match status" value="1"/>
</dbReference>
<keyword evidence="4" id="KW-1185">Reference proteome</keyword>
<evidence type="ECO:0000313" key="3">
    <source>
        <dbReference type="EMBL" id="GAA2951462.1"/>
    </source>
</evidence>
<dbReference type="SUPFAM" id="SSF53098">
    <property type="entry name" value="Ribonuclease H-like"/>
    <property type="match status" value="1"/>
</dbReference>
<accession>A0ABN3XE46</accession>